<accession>A0ABX1P8U4</accession>
<reference evidence="2 3" key="1">
    <citation type="submission" date="2018-06" db="EMBL/GenBank/DDBJ databases">
        <title>Comparative genomics of Brasilonema spp. strains.</title>
        <authorList>
            <person name="Alvarenga D.O."/>
            <person name="Fiore M.F."/>
            <person name="Varani A.M."/>
        </authorList>
    </citation>
    <scope>NUCLEOTIDE SEQUENCE [LARGE SCALE GENOMIC DNA]</scope>
    <source>
        <strain evidence="2 3">SPC951</strain>
    </source>
</reference>
<feature type="compositionally biased region" description="Low complexity" evidence="1">
    <location>
        <begin position="377"/>
        <end position="389"/>
    </location>
</feature>
<proteinExistence type="predicted"/>
<organism evidence="2 3">
    <name type="scientific">Brasilonema bromeliae SPC951</name>
    <dbReference type="NCBI Taxonomy" id="385972"/>
    <lineage>
        <taxon>Bacteria</taxon>
        <taxon>Bacillati</taxon>
        <taxon>Cyanobacteriota</taxon>
        <taxon>Cyanophyceae</taxon>
        <taxon>Nostocales</taxon>
        <taxon>Scytonemataceae</taxon>
        <taxon>Brasilonema</taxon>
        <taxon>Bromeliae group (in: Brasilonema)</taxon>
    </lineage>
</organism>
<evidence type="ECO:0000256" key="1">
    <source>
        <dbReference type="SAM" id="MobiDB-lite"/>
    </source>
</evidence>
<name>A0ABX1P8U4_9CYAN</name>
<feature type="region of interest" description="Disordered" evidence="1">
    <location>
        <begin position="374"/>
        <end position="396"/>
    </location>
</feature>
<gene>
    <name evidence="2" type="ORF">DP116_10710</name>
</gene>
<dbReference type="EMBL" id="QMEB01000065">
    <property type="protein sequence ID" value="NMG19907.1"/>
    <property type="molecule type" value="Genomic_DNA"/>
</dbReference>
<comment type="caution">
    <text evidence="2">The sequence shown here is derived from an EMBL/GenBank/DDBJ whole genome shotgun (WGS) entry which is preliminary data.</text>
</comment>
<dbReference type="Proteomes" id="UP000718564">
    <property type="component" value="Unassembled WGS sequence"/>
</dbReference>
<evidence type="ECO:0000313" key="3">
    <source>
        <dbReference type="Proteomes" id="UP000718564"/>
    </source>
</evidence>
<protein>
    <submittedName>
        <fullName evidence="2">Uncharacterized protein</fullName>
    </submittedName>
</protein>
<dbReference type="RefSeq" id="WP_169155171.1">
    <property type="nucleotide sequence ID" value="NZ_CAWPJE010000035.1"/>
</dbReference>
<keyword evidence="3" id="KW-1185">Reference proteome</keyword>
<evidence type="ECO:0000313" key="2">
    <source>
        <dbReference type="EMBL" id="NMG19907.1"/>
    </source>
</evidence>
<sequence length="829" mass="93248">MEHWQFLIQKQGDRSWSPIESPNIEIVEGRYRVLARSDLTNTDMYVQITHSSTMEFPPKRRIQKRSGSTNSEGLIAVLPFSYLKPGVWELCCSGNLMSHFVDQPWQHCVELKVLPILVIEVGRQEEDTCVPRVDEEEFCLFTDELLEEEAMISQPISPVWLKGEKVEQILQNLIEIALPDSQLVPAIEDFSNQTLEPPLVLKLQEDFYTVPWGQTLTINGRVEQKETTNLDLSLTSNYERVYAGEIRIELRSPQNSKVIRRVRQSLSEKLIPFQIRCSIEVPADCESKLILGEISLYGILTMDGKTTLLTSQFFTMTADVTELLAISAKAKKNELDTIEHQAVSSAALATSVAKKLSTPLDLQLFNLAKTPKKAKSHLLQPSPKKSLPPKIDPPLRRKPVGISPQLPSFIPHQNRIITPTVVWEPSSKFESDRDDSTITVVSKVIRMETTLPYLRRLKTSQNTTKGIMRYESVDEQQYTTEIHNEDAAKSILEETQSQIESFDEDAAKLATDNAQPQDTFVKLVIPHNSQLITTGSPNISPLIRKWMHNQGYSLPEPINLQNQDDDIYIVASQNHVSDEVNKETQTHADANDLERTQIEEQVGIETQEDKTIQNILYPSGTPAAKGYAKRIKYPLLAREANKISPSPSPQPSNSLDGRILSARLVHEIVVEDIFDETEPKTFKNQPSKQKEESVSDVSVGLPVLAEITEPLPVPQLHLPSGELISGKFVRICVQLAPVADEVAVKLWILDCQTRGLIGEPRLLTNLRLNPAGVLEEITHLRVPFGCLEICLEAIAVNKTTQQESHKVSILRTVMPPDLPRLQLEEVFGT</sequence>